<reference evidence="1" key="1">
    <citation type="submission" date="2022-07" db="EMBL/GenBank/DDBJ databases">
        <title>Phylogenomic reconstructions and comparative analyses of Kickxellomycotina fungi.</title>
        <authorList>
            <person name="Reynolds N.K."/>
            <person name="Stajich J.E."/>
            <person name="Barry K."/>
            <person name="Grigoriev I.V."/>
            <person name="Crous P."/>
            <person name="Smith M.E."/>
        </authorList>
    </citation>
    <scope>NUCLEOTIDE SEQUENCE</scope>
    <source>
        <strain evidence="1">Benny 63K</strain>
    </source>
</reference>
<comment type="caution">
    <text evidence="1">The sequence shown here is derived from an EMBL/GenBank/DDBJ whole genome shotgun (WGS) entry which is preliminary data.</text>
</comment>
<dbReference type="EMBL" id="JANBPG010000016">
    <property type="protein sequence ID" value="KAJ1901757.1"/>
    <property type="molecule type" value="Genomic_DNA"/>
</dbReference>
<evidence type="ECO:0000313" key="2">
    <source>
        <dbReference type="Proteomes" id="UP001150581"/>
    </source>
</evidence>
<organism evidence="1 2">
    <name type="scientific">Kickxella alabastrina</name>
    <dbReference type="NCBI Taxonomy" id="61397"/>
    <lineage>
        <taxon>Eukaryota</taxon>
        <taxon>Fungi</taxon>
        <taxon>Fungi incertae sedis</taxon>
        <taxon>Zoopagomycota</taxon>
        <taxon>Kickxellomycotina</taxon>
        <taxon>Kickxellomycetes</taxon>
        <taxon>Kickxellales</taxon>
        <taxon>Kickxellaceae</taxon>
        <taxon>Kickxella</taxon>
    </lineage>
</organism>
<accession>A0ACC1IVT2</accession>
<dbReference type="Proteomes" id="UP001150581">
    <property type="component" value="Unassembled WGS sequence"/>
</dbReference>
<name>A0ACC1IVT2_9FUNG</name>
<gene>
    <name evidence="1" type="ORF">LPJ66_000539</name>
</gene>
<keyword evidence="2" id="KW-1185">Reference proteome</keyword>
<evidence type="ECO:0000313" key="1">
    <source>
        <dbReference type="EMBL" id="KAJ1901757.1"/>
    </source>
</evidence>
<proteinExistence type="predicted"/>
<protein>
    <submittedName>
        <fullName evidence="1">Uncharacterized protein</fullName>
    </submittedName>
</protein>
<sequence length="338" mass="37960">MADQPNNAPDIAIMVICILALMVNFAALVYSYIKREYTPLKSQNLLNMYFTYVSMVMSFIGSVFIGSSHYAVKEWAVCAVTIGWLGMSVGVLMFIAMFQMRLYRYINIFVLKRQPKGIFLIIPAMYLVSVSVVYAALAFVLDPSAGYGYDIKSNMCIVQSPIFLAGMGVFIIQGLVVCGMLVKARKMESCFGEFKKMLIVTGILTLSGILTITFKYAKFGPDSRVLAGILKLLAMFIPQQAYFYIILGPPIYHSLRDSEAYYRVFVERIEKQGLAQLYEMASKCYMGEISNMSESGRSRYASMQSNFSGNMPAPVTTSQLPRDNVAESRRPSWYIPFT</sequence>